<accession>A0ABR5J423</accession>
<dbReference type="GO" id="GO:0016787">
    <property type="term" value="F:hydrolase activity"/>
    <property type="evidence" value="ECO:0007669"/>
    <property type="project" value="UniProtKB-KW"/>
</dbReference>
<comment type="caution">
    <text evidence="1">The sequence shown here is derived from an EMBL/GenBank/DDBJ whole genome shotgun (WGS) entry which is preliminary data.</text>
</comment>
<keyword evidence="2" id="KW-1185">Reference proteome</keyword>
<keyword evidence="1" id="KW-0378">Hydrolase</keyword>
<name>A0ABR5J423_9ACTN</name>
<dbReference type="SUPFAM" id="SSF53474">
    <property type="entry name" value="alpha/beta-Hydrolases"/>
    <property type="match status" value="1"/>
</dbReference>
<dbReference type="InterPro" id="IPR029058">
    <property type="entry name" value="AB_hydrolase_fold"/>
</dbReference>
<proteinExistence type="predicted"/>
<dbReference type="Gene3D" id="3.40.50.1820">
    <property type="entry name" value="alpha/beta hydrolase"/>
    <property type="match status" value="1"/>
</dbReference>
<evidence type="ECO:0000313" key="2">
    <source>
        <dbReference type="Proteomes" id="UP000037020"/>
    </source>
</evidence>
<dbReference type="Proteomes" id="UP000037020">
    <property type="component" value="Unassembled WGS sequence"/>
</dbReference>
<dbReference type="EMBL" id="LGUT01001795">
    <property type="protein sequence ID" value="KOG88216.1"/>
    <property type="molecule type" value="Genomic_DNA"/>
</dbReference>
<reference evidence="1 2" key="1">
    <citation type="submission" date="2015-07" db="EMBL/GenBank/DDBJ databases">
        <authorList>
            <person name="Ju K.-S."/>
            <person name="Doroghazi J.R."/>
            <person name="Metcalf W.W."/>
        </authorList>
    </citation>
    <scope>NUCLEOTIDE SEQUENCE [LARGE SCALE GENOMIC DNA]</scope>
    <source>
        <strain evidence="1 2">NRRL B-3589</strain>
    </source>
</reference>
<evidence type="ECO:0000313" key="1">
    <source>
        <dbReference type="EMBL" id="KOG88216.1"/>
    </source>
</evidence>
<feature type="non-terminal residue" evidence="1">
    <location>
        <position position="55"/>
    </location>
</feature>
<sequence length="55" mass="5806">MTLPGLTLAVRSRPPLAEGLAPALYVHGLGGSSLNWSDLMLRLAHRVDGEAVDLP</sequence>
<organism evidence="1 2">
    <name type="scientific">Streptomyces varsoviensis</name>
    <dbReference type="NCBI Taxonomy" id="67373"/>
    <lineage>
        <taxon>Bacteria</taxon>
        <taxon>Bacillati</taxon>
        <taxon>Actinomycetota</taxon>
        <taxon>Actinomycetes</taxon>
        <taxon>Kitasatosporales</taxon>
        <taxon>Streptomycetaceae</taxon>
        <taxon>Streptomyces</taxon>
    </lineage>
</organism>
<gene>
    <name evidence="1" type="ORF">ADK38_21010</name>
</gene>
<protein>
    <submittedName>
        <fullName evidence="1">Hydrolase</fullName>
    </submittedName>
</protein>